<sequence length="143" mass="15866">MSASLDARAVTGLFHAYADALDRRDWSALDGVFLEDVHADYNGTEVVQGRAALVGMIRGYLDGCGPTQHLMGNERVVVEGDRATASVKMRVHHIGAAERAELVYECFGWYHAELVRTGQGWRVASWRQEVTHQLGTYDVFARA</sequence>
<organism evidence="2 3">
    <name type="scientific">Amycolatopsis viridis</name>
    <dbReference type="NCBI Taxonomy" id="185678"/>
    <lineage>
        <taxon>Bacteria</taxon>
        <taxon>Bacillati</taxon>
        <taxon>Actinomycetota</taxon>
        <taxon>Actinomycetes</taxon>
        <taxon>Pseudonocardiales</taxon>
        <taxon>Pseudonocardiaceae</taxon>
        <taxon>Amycolatopsis</taxon>
    </lineage>
</organism>
<dbReference type="Proteomes" id="UP000754495">
    <property type="component" value="Unassembled WGS sequence"/>
</dbReference>
<dbReference type="Gene3D" id="3.10.450.50">
    <property type="match status" value="1"/>
</dbReference>
<dbReference type="EMBL" id="JAANOU010000001">
    <property type="protein sequence ID" value="NIH80636.1"/>
    <property type="molecule type" value="Genomic_DNA"/>
</dbReference>
<dbReference type="InterPro" id="IPR032710">
    <property type="entry name" value="NTF2-like_dom_sf"/>
</dbReference>
<dbReference type="SUPFAM" id="SSF54427">
    <property type="entry name" value="NTF2-like"/>
    <property type="match status" value="1"/>
</dbReference>
<reference evidence="2 3" key="1">
    <citation type="submission" date="2020-03" db="EMBL/GenBank/DDBJ databases">
        <title>Sequencing the genomes of 1000 actinobacteria strains.</title>
        <authorList>
            <person name="Klenk H.-P."/>
        </authorList>
    </citation>
    <scope>NUCLEOTIDE SEQUENCE [LARGE SCALE GENOMIC DNA]</scope>
    <source>
        <strain evidence="2 3">DSM 45668</strain>
    </source>
</reference>
<comment type="caution">
    <text evidence="2">The sequence shown here is derived from an EMBL/GenBank/DDBJ whole genome shotgun (WGS) entry which is preliminary data.</text>
</comment>
<protein>
    <recommendedName>
        <fullName evidence="1">SnoaL-like domain-containing protein</fullName>
    </recommendedName>
</protein>
<accession>A0ABX0SUJ3</accession>
<dbReference type="InterPro" id="IPR037401">
    <property type="entry name" value="SnoaL-like"/>
</dbReference>
<dbReference type="Pfam" id="PF13577">
    <property type="entry name" value="SnoaL_4"/>
    <property type="match status" value="1"/>
</dbReference>
<evidence type="ECO:0000259" key="1">
    <source>
        <dbReference type="Pfam" id="PF13577"/>
    </source>
</evidence>
<evidence type="ECO:0000313" key="2">
    <source>
        <dbReference type="EMBL" id="NIH80636.1"/>
    </source>
</evidence>
<proteinExistence type="predicted"/>
<gene>
    <name evidence="2" type="ORF">FHX46_003166</name>
</gene>
<name>A0ABX0SUJ3_9PSEU</name>
<evidence type="ECO:0000313" key="3">
    <source>
        <dbReference type="Proteomes" id="UP000754495"/>
    </source>
</evidence>
<dbReference type="CDD" id="cd00531">
    <property type="entry name" value="NTF2_like"/>
    <property type="match status" value="1"/>
</dbReference>
<dbReference type="RefSeq" id="WP_167115186.1">
    <property type="nucleotide sequence ID" value="NZ_JAANOU010000001.1"/>
</dbReference>
<keyword evidence="3" id="KW-1185">Reference proteome</keyword>
<feature type="domain" description="SnoaL-like" evidence="1">
    <location>
        <begin position="4"/>
        <end position="127"/>
    </location>
</feature>